<dbReference type="Gene3D" id="3.30.450.20">
    <property type="entry name" value="PAS domain"/>
    <property type="match status" value="1"/>
</dbReference>
<evidence type="ECO:0000259" key="2">
    <source>
        <dbReference type="PROSITE" id="PS50887"/>
    </source>
</evidence>
<dbReference type="CDD" id="cd01948">
    <property type="entry name" value="EAL"/>
    <property type="match status" value="1"/>
</dbReference>
<dbReference type="Gene3D" id="3.30.70.270">
    <property type="match status" value="1"/>
</dbReference>
<protein>
    <submittedName>
        <fullName evidence="3">EAL domain-containing protein</fullName>
    </submittedName>
</protein>
<dbReference type="InterPro" id="IPR029787">
    <property type="entry name" value="Nucleotide_cyclase"/>
</dbReference>
<dbReference type="SMART" id="SM00052">
    <property type="entry name" value="EAL"/>
    <property type="match status" value="1"/>
</dbReference>
<dbReference type="AlphaFoldDB" id="A0A3R5Y484"/>
<dbReference type="Gene3D" id="3.20.20.450">
    <property type="entry name" value="EAL domain"/>
    <property type="match status" value="1"/>
</dbReference>
<sequence>MRAYVNRGKRMKNDKTDNHEQLFWEEIDRLFPDMIKAIASLSKKSYLSITNLRTGITWWSERAMDYFGMKENYTIRGMEKANRKIHPDDVATFKRGFKERVDGKNLDTAWEYRSQDGDSYNRFNAMARVLYDEQKQPFIIIIRYDNYGISDEVDSVTGLYTEPALNRCITQLLDNTRPAALLKIGLDQFSHINVMYGAAFADKILNKVAQSLLHMVRNIGYAYRLSGAKFVLVFDKVSKTELHSIFAFIEDTLANTIAVNGKRIPIKISAGAIFLEPYMKETNAVRSRLTYAQNHSRYEHHGDLVIFNDEICGNNEKQFELIGLIHQCATSHFEGFRLFYQPIADTKTGKIRGMEALIRWELEPYGLISPGIFMEWLEEDPCIFDLGNWILRTALKDIGRIRDKIPHFFVNVNISAAQLSRKEFRDSVMTILKETGARPEELCLELTERCRDLDVTFLKNEVNFFHSKGIKIALDDFGTGNSSLSLALELPVDELKVDMSFIKDIEQKPQNQAMVQSIVDYANRTNTETCIEGIENQEVSDYIHQFGATWYQGYFYSKPVPIDQFETLLDVPH</sequence>
<dbReference type="PANTHER" id="PTHR33121:SF70">
    <property type="entry name" value="SIGNALING PROTEIN YKOW"/>
    <property type="match status" value="1"/>
</dbReference>
<comment type="caution">
    <text evidence="3">The sequence shown here is derived from an EMBL/GenBank/DDBJ whole genome shotgun (WGS) entry which is preliminary data.</text>
</comment>
<dbReference type="SUPFAM" id="SSF141868">
    <property type="entry name" value="EAL domain-like"/>
    <property type="match status" value="1"/>
</dbReference>
<dbReference type="EMBL" id="QRTF01000010">
    <property type="protein sequence ID" value="RGQ51121.1"/>
    <property type="molecule type" value="Genomic_DNA"/>
</dbReference>
<evidence type="ECO:0000313" key="4">
    <source>
        <dbReference type="Proteomes" id="UP000283738"/>
    </source>
</evidence>
<accession>A0A3R5Y484</accession>
<dbReference type="InterPro" id="IPR035919">
    <property type="entry name" value="EAL_sf"/>
</dbReference>
<proteinExistence type="predicted"/>
<dbReference type="InterPro" id="IPR000160">
    <property type="entry name" value="GGDEF_dom"/>
</dbReference>
<evidence type="ECO:0000313" key="3">
    <source>
        <dbReference type="EMBL" id="RGQ51121.1"/>
    </source>
</evidence>
<evidence type="ECO:0000259" key="1">
    <source>
        <dbReference type="PROSITE" id="PS50883"/>
    </source>
</evidence>
<dbReference type="SMART" id="SM00267">
    <property type="entry name" value="GGDEF"/>
    <property type="match status" value="1"/>
</dbReference>
<name>A0A3R5Y484_9FIRM</name>
<dbReference type="CDD" id="cd01949">
    <property type="entry name" value="GGDEF"/>
    <property type="match status" value="1"/>
</dbReference>
<dbReference type="GO" id="GO:0071111">
    <property type="term" value="F:cyclic-guanylate-specific phosphodiesterase activity"/>
    <property type="evidence" value="ECO:0007669"/>
    <property type="project" value="InterPro"/>
</dbReference>
<gene>
    <name evidence="3" type="ORF">DWY96_06315</name>
</gene>
<feature type="domain" description="EAL" evidence="1">
    <location>
        <begin position="318"/>
        <end position="573"/>
    </location>
</feature>
<dbReference type="InterPro" id="IPR050706">
    <property type="entry name" value="Cyclic-di-GMP_PDE-like"/>
</dbReference>
<dbReference type="NCBIfam" id="TIGR00254">
    <property type="entry name" value="GGDEF"/>
    <property type="match status" value="1"/>
</dbReference>
<organism evidence="3 4">
    <name type="scientific">Roseburia inulinivorans</name>
    <dbReference type="NCBI Taxonomy" id="360807"/>
    <lineage>
        <taxon>Bacteria</taxon>
        <taxon>Bacillati</taxon>
        <taxon>Bacillota</taxon>
        <taxon>Clostridia</taxon>
        <taxon>Lachnospirales</taxon>
        <taxon>Lachnospiraceae</taxon>
        <taxon>Roseburia</taxon>
    </lineage>
</organism>
<dbReference type="InterPro" id="IPR035965">
    <property type="entry name" value="PAS-like_dom_sf"/>
</dbReference>
<dbReference type="SUPFAM" id="SSF55073">
    <property type="entry name" value="Nucleotide cyclase"/>
    <property type="match status" value="1"/>
</dbReference>
<dbReference type="PROSITE" id="PS50883">
    <property type="entry name" value="EAL"/>
    <property type="match status" value="1"/>
</dbReference>
<dbReference type="InterPro" id="IPR001633">
    <property type="entry name" value="EAL_dom"/>
</dbReference>
<dbReference type="Pfam" id="PF00563">
    <property type="entry name" value="EAL"/>
    <property type="match status" value="1"/>
</dbReference>
<dbReference type="Proteomes" id="UP000283738">
    <property type="component" value="Unassembled WGS sequence"/>
</dbReference>
<dbReference type="InterPro" id="IPR043128">
    <property type="entry name" value="Rev_trsase/Diguanyl_cyclase"/>
</dbReference>
<dbReference type="SUPFAM" id="SSF55785">
    <property type="entry name" value="PYP-like sensor domain (PAS domain)"/>
    <property type="match status" value="1"/>
</dbReference>
<dbReference type="PANTHER" id="PTHR33121">
    <property type="entry name" value="CYCLIC DI-GMP PHOSPHODIESTERASE PDEF"/>
    <property type="match status" value="1"/>
</dbReference>
<feature type="domain" description="GGDEF" evidence="2">
    <location>
        <begin position="177"/>
        <end position="309"/>
    </location>
</feature>
<dbReference type="Pfam" id="PF00990">
    <property type="entry name" value="GGDEF"/>
    <property type="match status" value="1"/>
</dbReference>
<reference evidence="3 4" key="1">
    <citation type="submission" date="2018-08" db="EMBL/GenBank/DDBJ databases">
        <title>A genome reference for cultivated species of the human gut microbiota.</title>
        <authorList>
            <person name="Zou Y."/>
            <person name="Xue W."/>
            <person name="Luo G."/>
        </authorList>
    </citation>
    <scope>NUCLEOTIDE SEQUENCE [LARGE SCALE GENOMIC DNA]</scope>
    <source>
        <strain evidence="3 4">AF28-15</strain>
    </source>
</reference>
<dbReference type="PROSITE" id="PS50887">
    <property type="entry name" value="GGDEF"/>
    <property type="match status" value="1"/>
</dbReference>